<dbReference type="InterPro" id="IPR036526">
    <property type="entry name" value="C-N_Hydrolase_sf"/>
</dbReference>
<gene>
    <name evidence="10" type="ORF">C2G38_2126610</name>
</gene>
<evidence type="ECO:0000256" key="2">
    <source>
        <dbReference type="ARBA" id="ARBA00022475"/>
    </source>
</evidence>
<feature type="domain" description="CN hydrolase" evidence="9">
    <location>
        <begin position="289"/>
        <end position="506"/>
    </location>
</feature>
<keyword evidence="5 8" id="KW-1133">Transmembrane helix</keyword>
<keyword evidence="11" id="KW-1185">Reference proteome</keyword>
<keyword evidence="10" id="KW-0378">Hydrolase</keyword>
<name>A0A397TZE8_9GLOM</name>
<dbReference type="STRING" id="44941.A0A397TZE8"/>
<keyword evidence="6 8" id="KW-0472">Membrane</keyword>
<dbReference type="Proteomes" id="UP000266673">
    <property type="component" value="Unassembled WGS sequence"/>
</dbReference>
<feature type="transmembrane region" description="Helical" evidence="8">
    <location>
        <begin position="6"/>
        <end position="32"/>
    </location>
</feature>
<dbReference type="PROSITE" id="PS50263">
    <property type="entry name" value="CN_HYDROLASE"/>
    <property type="match status" value="1"/>
</dbReference>
<dbReference type="GO" id="GO:0016787">
    <property type="term" value="F:hydrolase activity"/>
    <property type="evidence" value="ECO:0007669"/>
    <property type="project" value="UniProtKB-KW"/>
</dbReference>
<evidence type="ECO:0000256" key="3">
    <source>
        <dbReference type="ARBA" id="ARBA00022679"/>
    </source>
</evidence>
<feature type="transmembrane region" description="Helical" evidence="8">
    <location>
        <begin position="77"/>
        <end position="97"/>
    </location>
</feature>
<feature type="transmembrane region" description="Helical" evidence="8">
    <location>
        <begin position="109"/>
        <end position="131"/>
    </location>
</feature>
<evidence type="ECO:0000256" key="7">
    <source>
        <dbReference type="ARBA" id="ARBA00023315"/>
    </source>
</evidence>
<feature type="transmembrane region" description="Helical" evidence="8">
    <location>
        <begin position="151"/>
        <end position="175"/>
    </location>
</feature>
<keyword evidence="3" id="KW-0808">Transferase</keyword>
<comment type="subcellular location">
    <subcellularLocation>
        <location evidence="1">Cell membrane</location>
        <topology evidence="1">Multi-pass membrane protein</topology>
    </subcellularLocation>
</comment>
<keyword evidence="7" id="KW-0012">Acyltransferase</keyword>
<reference evidence="10 11" key="1">
    <citation type="submission" date="2018-06" db="EMBL/GenBank/DDBJ databases">
        <title>Comparative genomics reveals the genomic features of Rhizophagus irregularis, R. cerebriforme, R. diaphanum and Gigaspora rosea, and their symbiotic lifestyle signature.</title>
        <authorList>
            <person name="Morin E."/>
            <person name="San Clemente H."/>
            <person name="Chen E.C.H."/>
            <person name="De La Providencia I."/>
            <person name="Hainaut M."/>
            <person name="Kuo A."/>
            <person name="Kohler A."/>
            <person name="Murat C."/>
            <person name="Tang N."/>
            <person name="Roy S."/>
            <person name="Loubradou J."/>
            <person name="Henrissat B."/>
            <person name="Grigoriev I.V."/>
            <person name="Corradi N."/>
            <person name="Roux C."/>
            <person name="Martin F.M."/>
        </authorList>
    </citation>
    <scope>NUCLEOTIDE SEQUENCE [LARGE SCALE GENOMIC DNA]</scope>
    <source>
        <strain evidence="10 11">DAOM 194757</strain>
    </source>
</reference>
<keyword evidence="2" id="KW-1003">Cell membrane</keyword>
<dbReference type="EMBL" id="QKWP01002910">
    <property type="protein sequence ID" value="RIB01849.1"/>
    <property type="molecule type" value="Genomic_DNA"/>
</dbReference>
<dbReference type="SUPFAM" id="SSF56317">
    <property type="entry name" value="Carbon-nitrogen hydrolase"/>
    <property type="match status" value="1"/>
</dbReference>
<evidence type="ECO:0000256" key="5">
    <source>
        <dbReference type="ARBA" id="ARBA00022989"/>
    </source>
</evidence>
<comment type="caution">
    <text evidence="10">The sequence shown here is derived from an EMBL/GenBank/DDBJ whole genome shotgun (WGS) entry which is preliminary data.</text>
</comment>
<feature type="transmembrane region" description="Helical" evidence="8">
    <location>
        <begin position="44"/>
        <end position="65"/>
    </location>
</feature>
<dbReference type="PANTHER" id="PTHR38686:SF1">
    <property type="entry name" value="APOLIPOPROTEIN N-ACYLTRANSFERASE"/>
    <property type="match status" value="1"/>
</dbReference>
<feature type="transmembrane region" description="Helical" evidence="8">
    <location>
        <begin position="246"/>
        <end position="266"/>
    </location>
</feature>
<organism evidence="10 11">
    <name type="scientific">Gigaspora rosea</name>
    <dbReference type="NCBI Taxonomy" id="44941"/>
    <lineage>
        <taxon>Eukaryota</taxon>
        <taxon>Fungi</taxon>
        <taxon>Fungi incertae sedis</taxon>
        <taxon>Mucoromycota</taxon>
        <taxon>Glomeromycotina</taxon>
        <taxon>Glomeromycetes</taxon>
        <taxon>Diversisporales</taxon>
        <taxon>Gigasporaceae</taxon>
        <taxon>Gigaspora</taxon>
    </lineage>
</organism>
<proteinExistence type="predicted"/>
<dbReference type="Pfam" id="PF00795">
    <property type="entry name" value="CN_hydrolase"/>
    <property type="match status" value="1"/>
</dbReference>
<evidence type="ECO:0000256" key="8">
    <source>
        <dbReference type="SAM" id="Phobius"/>
    </source>
</evidence>
<dbReference type="Gene3D" id="3.60.110.10">
    <property type="entry name" value="Carbon-nitrogen hydrolase"/>
    <property type="match status" value="1"/>
</dbReference>
<dbReference type="InterPro" id="IPR004563">
    <property type="entry name" value="Apolipo_AcylTrfase"/>
</dbReference>
<dbReference type="AlphaFoldDB" id="A0A397TZE8"/>
<evidence type="ECO:0000313" key="10">
    <source>
        <dbReference type="EMBL" id="RIB01849.1"/>
    </source>
</evidence>
<evidence type="ECO:0000256" key="1">
    <source>
        <dbReference type="ARBA" id="ARBA00004651"/>
    </source>
</evidence>
<evidence type="ECO:0000256" key="6">
    <source>
        <dbReference type="ARBA" id="ARBA00023136"/>
    </source>
</evidence>
<dbReference type="InterPro" id="IPR003010">
    <property type="entry name" value="C-N_Hydrolase"/>
</dbReference>
<dbReference type="OrthoDB" id="2626014at2759"/>
<evidence type="ECO:0000259" key="9">
    <source>
        <dbReference type="PROSITE" id="PS50263"/>
    </source>
</evidence>
<protein>
    <submittedName>
        <fullName evidence="10">Carbon-nitrogen hydrolase</fullName>
    </submittedName>
</protein>
<dbReference type="GO" id="GO:0042158">
    <property type="term" value="P:lipoprotein biosynthetic process"/>
    <property type="evidence" value="ECO:0007669"/>
    <property type="project" value="InterPro"/>
</dbReference>
<evidence type="ECO:0000313" key="11">
    <source>
        <dbReference type="Proteomes" id="UP000266673"/>
    </source>
</evidence>
<evidence type="ECO:0000256" key="4">
    <source>
        <dbReference type="ARBA" id="ARBA00022692"/>
    </source>
</evidence>
<dbReference type="GO" id="GO:0005886">
    <property type="term" value="C:plasma membrane"/>
    <property type="evidence" value="ECO:0007669"/>
    <property type="project" value="UniProtKB-SubCell"/>
</dbReference>
<dbReference type="GO" id="GO:0016410">
    <property type="term" value="F:N-acyltransferase activity"/>
    <property type="evidence" value="ECO:0007669"/>
    <property type="project" value="InterPro"/>
</dbReference>
<dbReference type="PANTHER" id="PTHR38686">
    <property type="entry name" value="APOLIPOPROTEIN N-ACYLTRANSFERASE"/>
    <property type="match status" value="1"/>
</dbReference>
<feature type="transmembrane region" description="Helical" evidence="8">
    <location>
        <begin position="521"/>
        <end position="542"/>
    </location>
</feature>
<accession>A0A397TZE8</accession>
<keyword evidence="4 8" id="KW-0812">Transmembrane</keyword>
<sequence>MEKIHYLIPLFLILTFFGPGYQTISIFVWIWFPLSVYYCRTVSIRWFIPFYFANSFGTTLAFLGTLNTNDSNWLPEYFLFSAMLGFGMNILSCISLVCDRFAQNVFKGWPRFLVFPCIWTALWTILLYTWFLGDLTNYAYIFMGNNEMIQFTSFTGLGGLNFILSWGGTIGAYIIKFWISSNFGKDHDTIPYQLILESVNDVSSISESDNSVPMLGNDVEVEIMENNEVNSTQQNRKFRNIKIIKLANPVMIYFIVIFWVIVYGSFRYSSTYIPFYQQNIESYAAHSLVKVGCVIGANNNYEPKYYVNRTEELARNGTRFILWSEAVAIVNNIAEYNELEQGIKNISQMYKTYIGFTYGDLSSSNGKIYNKLTVMSPNGDILINYAKSNLVPFVEDEVTAGPKILQTNVTSDFGTIGGAICFDYNFPSFISQASKDNVDFMIQPSDTWGPNAGYHFRTNTIRSIENGFTLFRCSHYGFSGAWGPYGQTYMVVETVDDLIISFQIPLHKHVKTIYSVFGESWAWICLVFSILFCIIMIALTLSPDHIKRSIKKLFP</sequence>